<evidence type="ECO:0000313" key="12">
    <source>
        <dbReference type="EMBL" id="GFO59508.1"/>
    </source>
</evidence>
<evidence type="ECO:0000256" key="10">
    <source>
        <dbReference type="RuleBase" id="RU003915"/>
    </source>
</evidence>
<keyword evidence="13" id="KW-1185">Reference proteome</keyword>
<dbReference type="GO" id="GO:0005737">
    <property type="term" value="C:cytoplasm"/>
    <property type="evidence" value="ECO:0007669"/>
    <property type="project" value="UniProtKB-SubCell"/>
</dbReference>
<dbReference type="Gene3D" id="3.10.50.40">
    <property type="match status" value="1"/>
</dbReference>
<dbReference type="AlphaFoldDB" id="A0A6V8MHN9"/>
<keyword evidence="6" id="KW-0143">Chaperone</keyword>
<dbReference type="Proteomes" id="UP000556026">
    <property type="component" value="Unassembled WGS sequence"/>
</dbReference>
<evidence type="ECO:0000259" key="11">
    <source>
        <dbReference type="PROSITE" id="PS50059"/>
    </source>
</evidence>
<name>A0A6V8MHN9_9BACT</name>
<comment type="function">
    <text evidence="8">Also involved in hydrogenase metallocenter assembly, probably by participating in the nickel insertion step. This function in hydrogenase biosynthesis requires chaperone activity and the presence of the metal-binding domain, but not PPIase activity.</text>
</comment>
<evidence type="ECO:0000256" key="1">
    <source>
        <dbReference type="ARBA" id="ARBA00000971"/>
    </source>
</evidence>
<evidence type="ECO:0000256" key="2">
    <source>
        <dbReference type="ARBA" id="ARBA00004496"/>
    </source>
</evidence>
<evidence type="ECO:0000313" key="13">
    <source>
        <dbReference type="Proteomes" id="UP000556026"/>
    </source>
</evidence>
<gene>
    <name evidence="12" type="ORF">GMST_18330</name>
</gene>
<evidence type="ECO:0000256" key="9">
    <source>
        <dbReference type="PROSITE-ProRule" id="PRU00277"/>
    </source>
</evidence>
<dbReference type="InterPro" id="IPR046357">
    <property type="entry name" value="PPIase_dom_sf"/>
</dbReference>
<dbReference type="GO" id="GO:0042026">
    <property type="term" value="P:protein refolding"/>
    <property type="evidence" value="ECO:0007669"/>
    <property type="project" value="UniProtKB-ARBA"/>
</dbReference>
<keyword evidence="4" id="KW-0963">Cytoplasm</keyword>
<evidence type="ECO:0000256" key="3">
    <source>
        <dbReference type="ARBA" id="ARBA00006577"/>
    </source>
</evidence>
<dbReference type="SUPFAM" id="SSF54534">
    <property type="entry name" value="FKBP-like"/>
    <property type="match status" value="1"/>
</dbReference>
<feature type="domain" description="PPIase FKBP-type" evidence="11">
    <location>
        <begin position="7"/>
        <end position="81"/>
    </location>
</feature>
<evidence type="ECO:0000256" key="6">
    <source>
        <dbReference type="ARBA" id="ARBA00023186"/>
    </source>
</evidence>
<keyword evidence="7 9" id="KW-0413">Isomerase</keyword>
<protein>
    <recommendedName>
        <fullName evidence="10">Peptidyl-prolyl cis-trans isomerase</fullName>
        <ecNumber evidence="10">5.2.1.8</ecNumber>
    </recommendedName>
</protein>
<dbReference type="EMBL" id="BLXX01000004">
    <property type="protein sequence ID" value="GFO59508.1"/>
    <property type="molecule type" value="Genomic_DNA"/>
</dbReference>
<organism evidence="12 13">
    <name type="scientific">Geomonas silvestris</name>
    <dbReference type="NCBI Taxonomy" id="2740184"/>
    <lineage>
        <taxon>Bacteria</taxon>
        <taxon>Pseudomonadati</taxon>
        <taxon>Thermodesulfobacteriota</taxon>
        <taxon>Desulfuromonadia</taxon>
        <taxon>Geobacterales</taxon>
        <taxon>Geobacteraceae</taxon>
        <taxon>Geomonas</taxon>
    </lineage>
</organism>
<dbReference type="PANTHER" id="PTHR47861">
    <property type="entry name" value="FKBP-TYPE PEPTIDYL-PROLYL CIS-TRANS ISOMERASE SLYD"/>
    <property type="match status" value="1"/>
</dbReference>
<evidence type="ECO:0000256" key="4">
    <source>
        <dbReference type="ARBA" id="ARBA00022490"/>
    </source>
</evidence>
<comment type="similarity">
    <text evidence="3 10">Belongs to the FKBP-type PPIase family.</text>
</comment>
<comment type="caution">
    <text evidence="12">The sequence shown here is derived from an EMBL/GenBank/DDBJ whole genome shotgun (WGS) entry which is preliminary data.</text>
</comment>
<evidence type="ECO:0000256" key="5">
    <source>
        <dbReference type="ARBA" id="ARBA00023110"/>
    </source>
</evidence>
<dbReference type="PROSITE" id="PS50059">
    <property type="entry name" value="FKBP_PPIASE"/>
    <property type="match status" value="1"/>
</dbReference>
<dbReference type="Pfam" id="PF00254">
    <property type="entry name" value="FKBP_C"/>
    <property type="match status" value="1"/>
</dbReference>
<accession>A0A6V8MHN9</accession>
<dbReference type="PANTHER" id="PTHR47861:SF3">
    <property type="entry name" value="FKBP-TYPE PEPTIDYL-PROLYL CIS-TRANS ISOMERASE SLYD"/>
    <property type="match status" value="1"/>
</dbReference>
<dbReference type="InterPro" id="IPR001179">
    <property type="entry name" value="PPIase_FKBP_dom"/>
</dbReference>
<dbReference type="EC" id="5.2.1.8" evidence="10"/>
<sequence>MAYITQGSKVTISYIGTLEDGTIFYSTEEHGPLTLTIGAEQVFPALERALIGMRAGECKNLVLAAGDAYGPRRAENILKVPRSVFPAQKELAVGQRLSIDFKMGESRVMQVIRLDEGAVTLDGNHALAGCELSFALRVDRVG</sequence>
<keyword evidence="5 9" id="KW-0697">Rotamase</keyword>
<dbReference type="GO" id="GO:0003755">
    <property type="term" value="F:peptidyl-prolyl cis-trans isomerase activity"/>
    <property type="evidence" value="ECO:0007669"/>
    <property type="project" value="UniProtKB-UniRule"/>
</dbReference>
<evidence type="ECO:0000256" key="7">
    <source>
        <dbReference type="ARBA" id="ARBA00023235"/>
    </source>
</evidence>
<comment type="catalytic activity">
    <reaction evidence="1 9 10">
        <text>[protein]-peptidylproline (omega=180) = [protein]-peptidylproline (omega=0)</text>
        <dbReference type="Rhea" id="RHEA:16237"/>
        <dbReference type="Rhea" id="RHEA-COMP:10747"/>
        <dbReference type="Rhea" id="RHEA-COMP:10748"/>
        <dbReference type="ChEBI" id="CHEBI:83833"/>
        <dbReference type="ChEBI" id="CHEBI:83834"/>
        <dbReference type="EC" id="5.2.1.8"/>
    </reaction>
</comment>
<evidence type="ECO:0000256" key="8">
    <source>
        <dbReference type="ARBA" id="ARBA00037071"/>
    </source>
</evidence>
<proteinExistence type="inferred from homology"/>
<comment type="subcellular location">
    <subcellularLocation>
        <location evidence="2">Cytoplasm</location>
    </subcellularLocation>
</comment>
<dbReference type="RefSeq" id="WP_183354331.1">
    <property type="nucleotide sequence ID" value="NZ_BLXX01000004.1"/>
</dbReference>
<reference evidence="13" key="1">
    <citation type="submission" date="2020-06" db="EMBL/GenBank/DDBJ databases">
        <title>Draft genomic sequence of Geomonas sp. Red330.</title>
        <authorList>
            <person name="Itoh H."/>
            <person name="Zhenxing X."/>
            <person name="Ushijima N."/>
            <person name="Masuda Y."/>
            <person name="Shiratori Y."/>
            <person name="Senoo K."/>
        </authorList>
    </citation>
    <scope>NUCLEOTIDE SEQUENCE [LARGE SCALE GENOMIC DNA]</scope>
    <source>
        <strain evidence="13">Red330</strain>
    </source>
</reference>